<dbReference type="EMBL" id="JAQNDN010000019">
    <property type="protein sequence ID" value="MDC0672056.1"/>
    <property type="molecule type" value="Genomic_DNA"/>
</dbReference>
<dbReference type="CDD" id="cd00198">
    <property type="entry name" value="vWFA"/>
    <property type="match status" value="1"/>
</dbReference>
<proteinExistence type="predicted"/>
<dbReference type="InterPro" id="IPR036465">
    <property type="entry name" value="vWFA_dom_sf"/>
</dbReference>
<gene>
    <name evidence="2" type="ORF">POL58_30195</name>
</gene>
<dbReference type="Proteomes" id="UP001217838">
    <property type="component" value="Unassembled WGS sequence"/>
</dbReference>
<protein>
    <submittedName>
        <fullName evidence="2">VWA domain-containing protein</fullName>
    </submittedName>
</protein>
<dbReference type="SUPFAM" id="SSF53300">
    <property type="entry name" value="vWA-like"/>
    <property type="match status" value="1"/>
</dbReference>
<comment type="caution">
    <text evidence="2">The sequence shown here is derived from an EMBL/GenBank/DDBJ whole genome shotgun (WGS) entry which is preliminary data.</text>
</comment>
<keyword evidence="3" id="KW-1185">Reference proteome</keyword>
<evidence type="ECO:0000313" key="2">
    <source>
        <dbReference type="EMBL" id="MDC0672056.1"/>
    </source>
</evidence>
<feature type="region of interest" description="Disordered" evidence="1">
    <location>
        <begin position="11"/>
        <end position="104"/>
    </location>
</feature>
<feature type="compositionally biased region" description="Low complexity" evidence="1">
    <location>
        <begin position="33"/>
        <end position="85"/>
    </location>
</feature>
<sequence length="442" mass="46090">MLASLVCLPACGDNGGRTEDTSASGILSLGPITSDTGSGSSSAGSDPSSAGSASAGETESTPTSGEPTGTSAGTTPPDPTTGTTPKLDVGSVETSGVTTDDTGEICRSISEEAKQTYEPVDIVFAVDTSGSMVDEVAQVQANINSFSQQIVDSGIDVHVVMLAGDPFLILPGICVPAPLGSGMCPADTKLPSYFHYSQPTPPGPIESVDGARKLIELFPVYKPHLRPGVRKYVVIVTDDDSRNHPDSSGDAGIYNNNPDGFIADYTAIDPMMSDGMGNRMWRMSGIYAHSACPNSAQVGQVWQDIVTTTGGVSGDICNCSFGNPACTPTFQALFDDLATKIIQGSEPLACQWQIPEPPMGETLDPDYVNVEFLDQGVGVPETIYHVDDAADCDPLLGGWYYDDNNAPKNIILCPLSCDKVSAAPEGSKINLLFGCKTEVIPG</sequence>
<organism evidence="2 3">
    <name type="scientific">Nannocystis radixulma</name>
    <dbReference type="NCBI Taxonomy" id="2995305"/>
    <lineage>
        <taxon>Bacteria</taxon>
        <taxon>Pseudomonadati</taxon>
        <taxon>Myxococcota</taxon>
        <taxon>Polyangia</taxon>
        <taxon>Nannocystales</taxon>
        <taxon>Nannocystaceae</taxon>
        <taxon>Nannocystis</taxon>
    </lineage>
</organism>
<reference evidence="2 3" key="1">
    <citation type="submission" date="2022-11" db="EMBL/GenBank/DDBJ databases">
        <title>Minimal conservation of predation-associated metabolite biosynthetic gene clusters underscores biosynthetic potential of Myxococcota including descriptions for ten novel species: Archangium lansinium sp. nov., Myxococcus landrumus sp. nov., Nannocystis bai.</title>
        <authorList>
            <person name="Ahearne A."/>
            <person name="Stevens C."/>
            <person name="Dowd S."/>
        </authorList>
    </citation>
    <scope>NUCLEOTIDE SEQUENCE [LARGE SCALE GENOMIC DNA]</scope>
    <source>
        <strain evidence="2 3">NCELM</strain>
    </source>
</reference>
<name>A0ABT5BD61_9BACT</name>
<dbReference type="Gene3D" id="3.40.50.410">
    <property type="entry name" value="von Willebrand factor, type A domain"/>
    <property type="match status" value="1"/>
</dbReference>
<accession>A0ABT5BD61</accession>
<evidence type="ECO:0000313" key="3">
    <source>
        <dbReference type="Proteomes" id="UP001217838"/>
    </source>
</evidence>
<evidence type="ECO:0000256" key="1">
    <source>
        <dbReference type="SAM" id="MobiDB-lite"/>
    </source>
</evidence>